<dbReference type="PANTHER" id="PTHR11203:SF37">
    <property type="entry name" value="INTEGRATOR COMPLEX SUBUNIT 11"/>
    <property type="match status" value="1"/>
</dbReference>
<protein>
    <submittedName>
        <fullName evidence="5">MBL fold metallo-hydrolase</fullName>
    </submittedName>
</protein>
<dbReference type="InterPro" id="IPR022712">
    <property type="entry name" value="Beta_Casp"/>
</dbReference>
<feature type="domain" description="Metallo-beta-lactamase" evidence="3">
    <location>
        <begin position="13"/>
        <end position="248"/>
    </location>
</feature>
<comment type="caution">
    <text evidence="5">The sequence shown here is derived from an EMBL/GenBank/DDBJ whole genome shotgun (WGS) entry which is preliminary data.</text>
</comment>
<evidence type="ECO:0000256" key="2">
    <source>
        <dbReference type="SAM" id="MobiDB-lite"/>
    </source>
</evidence>
<sequence length="575" mass="63575">MKIKFCGASTGVTGSCHLLSTENHNLLLDCGQFQGGKSQDKLNFEDFPFDPSKVEAMILSHAHIDHCGRIPLLVKRGFKGPIYCTRATADLLPIMLKDSGYIHEKEAEWASRKAQRKGLPPVEPLYTVEDAEACLPLVVPVRYDQIIELNQDMAICFNDAGHILGSAMTEIWVKESGKETKIIFSGDIGVEGRPILRDPTTFKKADYVIMESTYGNRLHPDNALSINGLLDAVLRTVDRGGTVVIPSFAVGRTQEMIYELNKVYDENPAMAERLKDIMVYIDSPMANAATEVFKKNVSDFDDEARAYIASGDHPLEFKNLRFTQNTEDSQRLNMDDKPKIIISASGMCEAGRIKHHLKHNLWNEKNTIVFVGYQAEGTLGRKIVEGATSVNIFGEEVMVKAEIVNLEGFSGHADRDGLTHWVSAFTNKPKIFLVHGEDQAKKDLASHMEEELGIQPVVITENSEFSLAPGHGEDAGTEKIGVIGGGAGEFESDLLSDEEIQSIRNKITSINENIDDALLSAKLMTGSRIGQDKLIRLNNIISELNASTVELRELALENPEPDTRMSPFSSDDEPQ</sequence>
<dbReference type="PROSITE" id="PS51257">
    <property type="entry name" value="PROKAR_LIPOPROTEIN"/>
    <property type="match status" value="1"/>
</dbReference>
<reference evidence="5" key="1">
    <citation type="submission" date="2019-09" db="EMBL/GenBank/DDBJ databases">
        <title>In-depth cultivation of the pig gut microbiome towards novel bacterial diversity and tailored functional studies.</title>
        <authorList>
            <person name="Wylensek D."/>
            <person name="Hitch T.C.A."/>
            <person name="Clavel T."/>
        </authorList>
    </citation>
    <scope>NUCLEOTIDE SEQUENCE</scope>
    <source>
        <strain evidence="5">RF-744-FAT-WT-3</strain>
    </source>
</reference>
<dbReference type="CDD" id="cd16295">
    <property type="entry name" value="TTHA0252-CPSF-like_MBL-fold"/>
    <property type="match status" value="1"/>
</dbReference>
<name>A0A6A8M7T1_9FIRM</name>
<dbReference type="GO" id="GO:0016787">
    <property type="term" value="F:hydrolase activity"/>
    <property type="evidence" value="ECO:0007669"/>
    <property type="project" value="UniProtKB-KW"/>
</dbReference>
<dbReference type="RefSeq" id="WP_154572854.1">
    <property type="nucleotide sequence ID" value="NZ_VUNB01000005.1"/>
</dbReference>
<dbReference type="InterPro" id="IPR036866">
    <property type="entry name" value="RibonucZ/Hydroxyglut_hydro"/>
</dbReference>
<dbReference type="InterPro" id="IPR050698">
    <property type="entry name" value="MBL"/>
</dbReference>
<feature type="domain" description="Beta-Casp" evidence="4">
    <location>
        <begin position="253"/>
        <end position="383"/>
    </location>
</feature>
<proteinExistence type="predicted"/>
<dbReference type="SUPFAM" id="SSF56281">
    <property type="entry name" value="Metallo-hydrolase/oxidoreductase"/>
    <property type="match status" value="1"/>
</dbReference>
<gene>
    <name evidence="5" type="ORF">FYJ66_07290</name>
</gene>
<dbReference type="SMART" id="SM01027">
    <property type="entry name" value="Beta-Casp"/>
    <property type="match status" value="1"/>
</dbReference>
<dbReference type="Pfam" id="PF10996">
    <property type="entry name" value="Beta-Casp"/>
    <property type="match status" value="1"/>
</dbReference>
<accession>A0A6A8M7T1</accession>
<evidence type="ECO:0000256" key="1">
    <source>
        <dbReference type="ARBA" id="ARBA00022801"/>
    </source>
</evidence>
<dbReference type="SMART" id="SM00849">
    <property type="entry name" value="Lactamase_B"/>
    <property type="match status" value="1"/>
</dbReference>
<dbReference type="EMBL" id="VUNB01000005">
    <property type="protein sequence ID" value="MST69392.1"/>
    <property type="molecule type" value="Genomic_DNA"/>
</dbReference>
<dbReference type="PANTHER" id="PTHR11203">
    <property type="entry name" value="CLEAVAGE AND POLYADENYLATION SPECIFICITY FACTOR FAMILY MEMBER"/>
    <property type="match status" value="1"/>
</dbReference>
<dbReference type="AlphaFoldDB" id="A0A6A8M7T1"/>
<dbReference type="Gene3D" id="3.60.15.10">
    <property type="entry name" value="Ribonuclease Z/Hydroxyacylglutathione hydrolase-like"/>
    <property type="match status" value="1"/>
</dbReference>
<organism evidence="5">
    <name type="scientific">Baileyella intestinalis</name>
    <dbReference type="NCBI Taxonomy" id="2606709"/>
    <lineage>
        <taxon>Bacteria</taxon>
        <taxon>Bacillati</taxon>
        <taxon>Bacillota</taxon>
        <taxon>Clostridia</taxon>
        <taxon>Peptostreptococcales</taxon>
        <taxon>Anaerovoracaceae</taxon>
        <taxon>Baileyella</taxon>
    </lineage>
</organism>
<keyword evidence="1 5" id="KW-0378">Hydrolase</keyword>
<evidence type="ECO:0000259" key="4">
    <source>
        <dbReference type="SMART" id="SM01027"/>
    </source>
</evidence>
<dbReference type="Gene3D" id="3.40.50.10890">
    <property type="match status" value="1"/>
</dbReference>
<evidence type="ECO:0000259" key="3">
    <source>
        <dbReference type="SMART" id="SM00849"/>
    </source>
</evidence>
<dbReference type="InterPro" id="IPR011108">
    <property type="entry name" value="RMMBL"/>
</dbReference>
<evidence type="ECO:0000313" key="5">
    <source>
        <dbReference type="EMBL" id="MST69392.1"/>
    </source>
</evidence>
<dbReference type="Pfam" id="PF07521">
    <property type="entry name" value="RMMBL"/>
    <property type="match status" value="1"/>
</dbReference>
<feature type="region of interest" description="Disordered" evidence="2">
    <location>
        <begin position="556"/>
        <end position="575"/>
    </location>
</feature>
<dbReference type="Pfam" id="PF00753">
    <property type="entry name" value="Lactamase_B"/>
    <property type="match status" value="1"/>
</dbReference>
<dbReference type="InterPro" id="IPR001279">
    <property type="entry name" value="Metallo-B-lactamas"/>
</dbReference>
<dbReference type="GO" id="GO:0004521">
    <property type="term" value="F:RNA endonuclease activity"/>
    <property type="evidence" value="ECO:0007669"/>
    <property type="project" value="TreeGrafter"/>
</dbReference>